<gene>
    <name evidence="21" type="ORF">FFLO_06310</name>
</gene>
<dbReference type="InterPro" id="IPR036037">
    <property type="entry name" value="MYSc_Myo17"/>
</dbReference>
<comment type="caution">
    <text evidence="21">The sequence shown here is derived from an EMBL/GenBank/DDBJ whole genome shotgun (WGS) entry which is preliminary data.</text>
</comment>
<comment type="catalytic activity">
    <reaction evidence="15">
        <text>[(1-&gt;4)-N-acetyl-beta-D-glucosaminyl](n) + UDP-N-acetyl-alpha-D-glucosamine = [(1-&gt;4)-N-acetyl-beta-D-glucosaminyl](n+1) + UDP + H(+)</text>
        <dbReference type="Rhea" id="RHEA:16637"/>
        <dbReference type="Rhea" id="RHEA-COMP:9593"/>
        <dbReference type="Rhea" id="RHEA-COMP:9595"/>
        <dbReference type="ChEBI" id="CHEBI:15378"/>
        <dbReference type="ChEBI" id="CHEBI:17029"/>
        <dbReference type="ChEBI" id="CHEBI:57705"/>
        <dbReference type="ChEBI" id="CHEBI:58223"/>
        <dbReference type="EC" id="2.4.1.16"/>
    </reaction>
</comment>
<dbReference type="GO" id="GO:0030428">
    <property type="term" value="C:cell septum"/>
    <property type="evidence" value="ECO:0007669"/>
    <property type="project" value="TreeGrafter"/>
</dbReference>
<keyword evidence="7 16" id="KW-0547">Nucleotide-binding</keyword>
<keyword evidence="5" id="KW-0808">Transferase</keyword>
<dbReference type="SUPFAM" id="SSF55856">
    <property type="entry name" value="Cytochrome b5-like heme/steroid binding domain"/>
    <property type="match status" value="1"/>
</dbReference>
<dbReference type="InterPro" id="IPR036400">
    <property type="entry name" value="Cyt_B5-like_heme/steroid_sf"/>
</dbReference>
<dbReference type="GO" id="GO:0005524">
    <property type="term" value="F:ATP binding"/>
    <property type="evidence" value="ECO:0007669"/>
    <property type="project" value="UniProtKB-UniRule"/>
</dbReference>
<dbReference type="PROSITE" id="PS51456">
    <property type="entry name" value="MYOSIN_MOTOR"/>
    <property type="match status" value="1"/>
</dbReference>
<feature type="region of interest" description="Disordered" evidence="17">
    <location>
        <begin position="1"/>
        <end position="37"/>
    </location>
</feature>
<evidence type="ECO:0000313" key="22">
    <source>
        <dbReference type="Proteomes" id="UP000812966"/>
    </source>
</evidence>
<evidence type="ECO:0000256" key="15">
    <source>
        <dbReference type="ARBA" id="ARBA00048014"/>
    </source>
</evidence>
<evidence type="ECO:0000256" key="3">
    <source>
        <dbReference type="ARBA" id="ARBA00022475"/>
    </source>
</evidence>
<feature type="compositionally biased region" description="Polar residues" evidence="17">
    <location>
        <begin position="1823"/>
        <end position="1835"/>
    </location>
</feature>
<evidence type="ECO:0000256" key="17">
    <source>
        <dbReference type="SAM" id="MobiDB-lite"/>
    </source>
</evidence>
<dbReference type="InterPro" id="IPR001199">
    <property type="entry name" value="Cyt_B5-like_heme/steroid-bd"/>
</dbReference>
<comment type="similarity">
    <text evidence="16">Belongs to the TRAFAC class myosin-kinesin ATPase superfamily. Myosin family.</text>
</comment>
<keyword evidence="13" id="KW-0325">Glycoprotein</keyword>
<evidence type="ECO:0000256" key="4">
    <source>
        <dbReference type="ARBA" id="ARBA00022676"/>
    </source>
</evidence>
<dbReference type="InterPro" id="IPR004835">
    <property type="entry name" value="Chitin_synth"/>
</dbReference>
<evidence type="ECO:0000256" key="2">
    <source>
        <dbReference type="ARBA" id="ARBA00012543"/>
    </source>
</evidence>
<sequence>MTTLITPQQTTDLLHLLPPPPSPSSSSQPPENPTEDTILSTLQSRSRSDLPYTYLGPKTLLLVNPLRTLGNLSDSSATDYVNKYVNPTTQTPNTGTGKKKGKGKEVGAGGNGNGLVLGVEQPHVYDLAGRVWTMMRRRREHQGVVFSGYTNSGKSFASKLFTQQLVRLSGTTRTGSSTRDNRLPNQIHSLMTVLDSFGSCKTAQNSSASQHGRYLELNFASSSGGRRSRTDGRLTGGKVLTFGLNKTRMTRLERDERTFHVFYQLLAGAQPDEREELDLQDPDAYELLASSGCYRLPGGPFSDDSLQFDELRIAMANLGFKAKHLKSIFSVLVTLLLLGNIEFEDTATSGVVMDESAKVTYESREVLEQVAWRLGVPAEELEQGLTNETRYIRKELCSSFLDSRGAAKQRDTLVKDLYAILFAFIVETANRKIAPIETEEDDQESTDTMIVQLELPGYQSKTSPLSEGRASSNAQPLINSTGVNSVDEFGINFANEMLHSYLTRRCFEDQVDGGLNGAIKADGIELPHVVTMDNSACIEMLRGGLIEGRTQRLASRPLGLLGVFDEAGVAIDPERGFQDVTRQDEQLLSVMTRTCGVHASFIHNPPATTGRKLMFGVNHYAGACTYDMSHFVERNADIVDAQIVSMLRASSDSFVAKLVSGPSISAEGHPLDDNTVVQAQVSVVPLREPSLSAMQTPALEGSKAYPVTTQLNATMTDILTSLDNTELWHVACIRPNDSGHANSVDKRKVKNQIRSMLLPDILIRKQVDYVASQDLLQFCDYHGLRFDANDRSTVEGAVRRFASEHGWQAQRDYAVGRSQIWLGYDAWVDVDNAVRAIEGEDEGEDGSPFSDSPQQTPYGGDSMHDPAESYMDGHKDHGDYDESRENLLMTKGTPTRWDSDYKNGMDSPGVPVLGNGYPVEKNNIDEKGFSGHDGEVADMIVHEKGHHAEMETLPTTKARRWWVRITWFMTWWIPSFLLSKVGRMKRPDIQMAWREKFAICAMIGILCGIIIFYIVVFGMLLCPNMNKAWNTSQLTEHGDASSYYAAIHGYVYDFTKFYKGQHSDIAAYPTTSEIMLQFAGQDLTNYFPIPLDKACPGLVDQNFAFRYANFTPTVDYAVHTSGSLQTANGTKLNDDNWYFDRFQPYIDQLYKGQFVFDKGDVQQQADDSSKIWAIYKGGVYDLTDYFYTVSLYGDASGEGVPKYDFLDQSITSLFKQQPGQDLTKDIQKALDSLSEEDAERQLTCMKRVFYLGETDFRKEARCTVQNYLLLAFSIVMMSTVVAKFLAALQLTSKRSPELQDKFVLCQVPCYTEGEESLRRTIDTLAALNYDDKRKLIFIICDGNIIGSGNDRPTPRIVLDILGVDPKLDPEPLLFKSVGEGSRQLNYGKVYSGLYEFEGHVVPYMVVVKVGKPSERSKPGNRGKRDSQVLLLHYLNRVHFDAPMNPLELEIYHQMRNVIGIDPAFYEYIFQVDADTSVTPDSLNRMIACAADDSAIIGICGETKVANEKESFTTMIQVYEYYISHHLTKAFESLFGSVTCLPGCFSVYRIRTADKGRPIIISSRVIDEYAEPNVDTLHKKNLFSLGEDRYLTTLMMKHFPTFKMKFTADAIAHTVAPSSWAVLLSQRRRWINSTVHNLFELISIPEMCGFCCFSMRFIVFLDLLGTIILPATFVYLVYLIVVVSIGKSAVPIIAIAMIAAVYGLQAVIFILKREFMLIGWMVVYILAFPIFSFALPIYSFWNMDDANWGNTRVVVGEGKEKKIIADAEDYYDDSMIPLKRFSEYERDTWEENETARAGLLEKETDSQSYASYDNRSRHGGPTMGRQQGSRAPSTFESGGGDYYRDSSPMNRPGSQRDLRPMTSYSTMRSQPPGQDPRAASMAGLSQWGAGSVYGMPPNPMFAQNPFMGGGGSPLGSDYGGMAPSMMGGSNMMGMGGPPPSQYGMMMPNNDQHAGPRNSMMTNLNGFNGAPSIILPQGTGGSGMGMQPQTQGHMQMPSMARPYSTYSLANTANPFGDAPPEPAPLNYSEDPSDDDVLKTLKADLACQDLTTVTKRKIRELVMSKYPNADLTGKTKFINESIDRLLSGG</sequence>
<dbReference type="EMBL" id="JABELV010000196">
    <property type="protein sequence ID" value="KAG7528244.1"/>
    <property type="molecule type" value="Genomic_DNA"/>
</dbReference>
<dbReference type="Proteomes" id="UP000812966">
    <property type="component" value="Unassembled WGS sequence"/>
</dbReference>
<comment type="subcellular location">
    <subcellularLocation>
        <location evidence="1">Cell membrane</location>
        <topology evidence="1">Multi-pass membrane protein</topology>
    </subcellularLocation>
</comment>
<feature type="region of interest" description="Disordered" evidence="17">
    <location>
        <begin position="1794"/>
        <end position="1880"/>
    </location>
</feature>
<evidence type="ECO:0000256" key="6">
    <source>
        <dbReference type="ARBA" id="ARBA00022692"/>
    </source>
</evidence>
<feature type="binding site" evidence="16">
    <location>
        <begin position="148"/>
        <end position="155"/>
    </location>
    <ligand>
        <name>ATP</name>
        <dbReference type="ChEBI" id="CHEBI:30616"/>
    </ligand>
</feature>
<feature type="compositionally biased region" description="Polar residues" evidence="17">
    <location>
        <begin position="1"/>
        <end position="12"/>
    </location>
</feature>
<organism evidence="21 22">
    <name type="scientific">Filobasidium floriforme</name>
    <dbReference type="NCBI Taxonomy" id="5210"/>
    <lineage>
        <taxon>Eukaryota</taxon>
        <taxon>Fungi</taxon>
        <taxon>Dikarya</taxon>
        <taxon>Basidiomycota</taxon>
        <taxon>Agaricomycotina</taxon>
        <taxon>Tremellomycetes</taxon>
        <taxon>Filobasidiales</taxon>
        <taxon>Filobasidiaceae</taxon>
        <taxon>Filobasidium</taxon>
    </lineage>
</organism>
<dbReference type="InterPro" id="IPR036961">
    <property type="entry name" value="Kinesin_motor_dom_sf"/>
</dbReference>
<feature type="transmembrane region" description="Helical" evidence="18">
    <location>
        <begin position="999"/>
        <end position="1021"/>
    </location>
</feature>
<evidence type="ECO:0000259" key="19">
    <source>
        <dbReference type="PROSITE" id="PS51456"/>
    </source>
</evidence>
<reference evidence="21" key="1">
    <citation type="submission" date="2020-04" db="EMBL/GenBank/DDBJ databases">
        <title>Analysis of mating type loci in Filobasidium floriforme.</title>
        <authorList>
            <person name="Nowrousian M."/>
        </authorList>
    </citation>
    <scope>NUCLEOTIDE SEQUENCE</scope>
    <source>
        <strain evidence="21">CBS 6242</strain>
    </source>
</reference>
<protein>
    <recommendedName>
        <fullName evidence="2">chitin synthase</fullName>
        <ecNumber evidence="2">2.4.1.16</ecNumber>
    </recommendedName>
</protein>
<dbReference type="GO" id="GO:0005886">
    <property type="term" value="C:plasma membrane"/>
    <property type="evidence" value="ECO:0007669"/>
    <property type="project" value="UniProtKB-SubCell"/>
</dbReference>
<keyword evidence="8 16" id="KW-0067">ATP-binding</keyword>
<keyword evidence="11 18" id="KW-0472">Membrane</keyword>
<dbReference type="PRINTS" id="PR00193">
    <property type="entry name" value="MYOSINHEAVY"/>
</dbReference>
<evidence type="ECO:0000259" key="20">
    <source>
        <dbReference type="PROSITE" id="PS51998"/>
    </source>
</evidence>
<dbReference type="Pfam" id="PF08766">
    <property type="entry name" value="DEK_C"/>
    <property type="match status" value="1"/>
</dbReference>
<evidence type="ECO:0000256" key="11">
    <source>
        <dbReference type="ARBA" id="ARBA00023136"/>
    </source>
</evidence>
<dbReference type="SUPFAM" id="SSF109715">
    <property type="entry name" value="DEK C-terminal domain"/>
    <property type="match status" value="1"/>
</dbReference>
<feature type="compositionally biased region" description="Basic and acidic residues" evidence="17">
    <location>
        <begin position="862"/>
        <end position="885"/>
    </location>
</feature>
<feature type="region of interest" description="Disordered" evidence="17">
    <location>
        <begin position="840"/>
        <end position="886"/>
    </location>
</feature>
<evidence type="ECO:0000256" key="1">
    <source>
        <dbReference type="ARBA" id="ARBA00004651"/>
    </source>
</evidence>
<accession>A0A8K0JFE6</accession>
<dbReference type="EC" id="2.4.1.16" evidence="2"/>
<feature type="region of interest" description="Actin-binding" evidence="16">
    <location>
        <begin position="715"/>
        <end position="737"/>
    </location>
</feature>
<dbReference type="Gene3D" id="3.90.550.10">
    <property type="entry name" value="Spore Coat Polysaccharide Biosynthesis Protein SpsA, Chain A"/>
    <property type="match status" value="1"/>
</dbReference>
<evidence type="ECO:0000256" key="18">
    <source>
        <dbReference type="SAM" id="Phobius"/>
    </source>
</evidence>
<dbReference type="PROSITE" id="PS51998">
    <property type="entry name" value="DEK_C"/>
    <property type="match status" value="1"/>
</dbReference>
<dbReference type="SUPFAM" id="SSF53448">
    <property type="entry name" value="Nucleotide-diphospho-sugar transferases"/>
    <property type="match status" value="1"/>
</dbReference>
<dbReference type="Gene3D" id="1.10.10.60">
    <property type="entry name" value="Homeodomain-like"/>
    <property type="match status" value="1"/>
</dbReference>
<evidence type="ECO:0000256" key="5">
    <source>
        <dbReference type="ARBA" id="ARBA00022679"/>
    </source>
</evidence>
<evidence type="ECO:0000256" key="7">
    <source>
        <dbReference type="ARBA" id="ARBA00022741"/>
    </source>
</evidence>
<evidence type="ECO:0000256" key="14">
    <source>
        <dbReference type="ARBA" id="ARBA00023203"/>
    </source>
</evidence>
<keyword evidence="12 16" id="KW-0505">Motor protein</keyword>
<name>A0A8K0JFE6_9TREE</name>
<evidence type="ECO:0000256" key="8">
    <source>
        <dbReference type="ARBA" id="ARBA00022840"/>
    </source>
</evidence>
<feature type="region of interest" description="Disordered" evidence="17">
    <location>
        <begin position="2011"/>
        <end position="2030"/>
    </location>
</feature>
<dbReference type="Gene3D" id="3.40.850.10">
    <property type="entry name" value="Kinesin motor domain"/>
    <property type="match status" value="1"/>
</dbReference>
<dbReference type="GO" id="GO:0003779">
    <property type="term" value="F:actin binding"/>
    <property type="evidence" value="ECO:0007669"/>
    <property type="project" value="UniProtKB-KW"/>
</dbReference>
<feature type="domain" description="Myosin motor" evidence="19">
    <location>
        <begin position="22"/>
        <end position="835"/>
    </location>
</feature>
<keyword evidence="10 16" id="KW-0518">Myosin</keyword>
<dbReference type="InterPro" id="IPR001609">
    <property type="entry name" value="Myosin_head_motor_dom-like"/>
</dbReference>
<feature type="transmembrane region" description="Helical" evidence="18">
    <location>
        <begin position="1656"/>
        <end position="1682"/>
    </location>
</feature>
<keyword evidence="6 18" id="KW-0812">Transmembrane</keyword>
<feature type="region of interest" description="Disordered" evidence="17">
    <location>
        <begin position="83"/>
        <end position="106"/>
    </location>
</feature>
<feature type="compositionally biased region" description="Polar residues" evidence="17">
    <location>
        <begin position="1861"/>
        <end position="1871"/>
    </location>
</feature>
<evidence type="ECO:0000256" key="9">
    <source>
        <dbReference type="ARBA" id="ARBA00022989"/>
    </source>
</evidence>
<dbReference type="GO" id="GO:0003774">
    <property type="term" value="F:cytoskeletal motor activity"/>
    <property type="evidence" value="ECO:0007669"/>
    <property type="project" value="UniProtKB-UniRule"/>
</dbReference>
<dbReference type="Gene3D" id="1.20.58.530">
    <property type="match status" value="1"/>
</dbReference>
<dbReference type="GO" id="GO:0006031">
    <property type="term" value="P:chitin biosynthetic process"/>
    <property type="evidence" value="ECO:0007669"/>
    <property type="project" value="TreeGrafter"/>
</dbReference>
<dbReference type="GO" id="GO:0016459">
    <property type="term" value="C:myosin complex"/>
    <property type="evidence" value="ECO:0007669"/>
    <property type="project" value="UniProtKB-KW"/>
</dbReference>
<dbReference type="GO" id="GO:0004100">
    <property type="term" value="F:chitin synthase activity"/>
    <property type="evidence" value="ECO:0007669"/>
    <property type="project" value="UniProtKB-EC"/>
</dbReference>
<keyword evidence="14 16" id="KW-0009">Actin-binding</keyword>
<dbReference type="InterPro" id="IPR014876">
    <property type="entry name" value="DEK_C"/>
</dbReference>
<dbReference type="GO" id="GO:0031505">
    <property type="term" value="P:fungal-type cell wall organization"/>
    <property type="evidence" value="ECO:0007669"/>
    <property type="project" value="TreeGrafter"/>
</dbReference>
<keyword evidence="4" id="KW-0328">Glycosyltransferase</keyword>
<dbReference type="Gene3D" id="1.10.10.820">
    <property type="match status" value="1"/>
</dbReference>
<dbReference type="SMART" id="SM01117">
    <property type="entry name" value="Cyt-b5"/>
    <property type="match status" value="2"/>
</dbReference>
<dbReference type="Gene3D" id="3.10.120.10">
    <property type="entry name" value="Cytochrome b5-like heme/steroid binding domain"/>
    <property type="match status" value="1"/>
</dbReference>
<dbReference type="InterPro" id="IPR029044">
    <property type="entry name" value="Nucleotide-diphossugar_trans"/>
</dbReference>
<keyword evidence="3" id="KW-1003">Cell membrane</keyword>
<keyword evidence="9 18" id="KW-1133">Transmembrane helix</keyword>
<dbReference type="Gene3D" id="1.20.120.720">
    <property type="entry name" value="Myosin VI head, motor domain, U50 subdomain"/>
    <property type="match status" value="1"/>
</dbReference>
<proteinExistence type="inferred from homology"/>
<keyword evidence="22" id="KW-1185">Reference proteome</keyword>
<feature type="transmembrane region" description="Helical" evidence="18">
    <location>
        <begin position="1267"/>
        <end position="1288"/>
    </location>
</feature>
<feature type="transmembrane region" description="Helical" evidence="18">
    <location>
        <begin position="1717"/>
        <end position="1740"/>
    </location>
</feature>
<evidence type="ECO:0000256" key="10">
    <source>
        <dbReference type="ARBA" id="ARBA00023123"/>
    </source>
</evidence>
<feature type="transmembrane region" description="Helical" evidence="18">
    <location>
        <begin position="1688"/>
        <end position="1710"/>
    </location>
</feature>
<evidence type="ECO:0000256" key="13">
    <source>
        <dbReference type="ARBA" id="ARBA00023180"/>
    </source>
</evidence>
<evidence type="ECO:0000256" key="12">
    <source>
        <dbReference type="ARBA" id="ARBA00023175"/>
    </source>
</evidence>
<dbReference type="PANTHER" id="PTHR22914:SF13">
    <property type="entry name" value="CHITIN SYNTHASE"/>
    <property type="match status" value="1"/>
</dbReference>
<evidence type="ECO:0000256" key="16">
    <source>
        <dbReference type="PROSITE-ProRule" id="PRU00782"/>
    </source>
</evidence>
<evidence type="ECO:0000313" key="21">
    <source>
        <dbReference type="EMBL" id="KAG7528244.1"/>
    </source>
</evidence>
<dbReference type="Pfam" id="PF00173">
    <property type="entry name" value="Cyt-b5"/>
    <property type="match status" value="1"/>
</dbReference>
<feature type="compositionally biased region" description="Low complexity" evidence="17">
    <location>
        <begin position="85"/>
        <end position="96"/>
    </location>
</feature>
<dbReference type="Pfam" id="PF03142">
    <property type="entry name" value="Chitin_synth_2"/>
    <property type="match status" value="1"/>
</dbReference>
<dbReference type="PANTHER" id="PTHR22914">
    <property type="entry name" value="CHITIN SYNTHASE"/>
    <property type="match status" value="1"/>
</dbReference>
<dbReference type="SMART" id="SM00242">
    <property type="entry name" value="MYSc"/>
    <property type="match status" value="1"/>
</dbReference>
<dbReference type="SUPFAM" id="SSF52540">
    <property type="entry name" value="P-loop containing nucleoside triphosphate hydrolases"/>
    <property type="match status" value="1"/>
</dbReference>
<feature type="domain" description="DEK-C" evidence="20">
    <location>
        <begin position="2028"/>
        <end position="2084"/>
    </location>
</feature>
<dbReference type="Pfam" id="PF00063">
    <property type="entry name" value="Myosin_head"/>
    <property type="match status" value="2"/>
</dbReference>
<dbReference type="CDD" id="cd14879">
    <property type="entry name" value="MYSc_Myo17"/>
    <property type="match status" value="1"/>
</dbReference>
<dbReference type="InterPro" id="IPR027417">
    <property type="entry name" value="P-loop_NTPase"/>
</dbReference>